<dbReference type="Pfam" id="PF09011">
    <property type="entry name" value="HMG_box_2"/>
    <property type="match status" value="1"/>
</dbReference>
<dbReference type="SUPFAM" id="SSF47095">
    <property type="entry name" value="HMG-box"/>
    <property type="match status" value="1"/>
</dbReference>
<feature type="DNA-binding region" description="HMG box" evidence="3">
    <location>
        <begin position="75"/>
        <end position="148"/>
    </location>
</feature>
<gene>
    <name evidence="6" type="ORF">BOX15_Mlig019616g1</name>
</gene>
<feature type="compositionally biased region" description="Low complexity" evidence="4">
    <location>
        <begin position="417"/>
        <end position="437"/>
    </location>
</feature>
<keyword evidence="2 3" id="KW-0539">Nucleus</keyword>
<dbReference type="Proteomes" id="UP000215902">
    <property type="component" value="Unassembled WGS sequence"/>
</dbReference>
<dbReference type="STRING" id="282301.A0A267GHE7"/>
<dbReference type="GO" id="GO:0010468">
    <property type="term" value="P:regulation of gene expression"/>
    <property type="evidence" value="ECO:0007669"/>
    <property type="project" value="TreeGrafter"/>
</dbReference>
<feature type="compositionally biased region" description="Basic and acidic residues" evidence="4">
    <location>
        <begin position="155"/>
        <end position="169"/>
    </location>
</feature>
<comment type="caution">
    <text evidence="6">The sequence shown here is derived from an EMBL/GenBank/DDBJ whole genome shotgun (WGS) entry which is preliminary data.</text>
</comment>
<dbReference type="PANTHER" id="PTHR46040">
    <property type="entry name" value="HIGH MOBILITY GROUP PROTEIN 2"/>
    <property type="match status" value="1"/>
</dbReference>
<organism evidence="6 7">
    <name type="scientific">Macrostomum lignano</name>
    <dbReference type="NCBI Taxonomy" id="282301"/>
    <lineage>
        <taxon>Eukaryota</taxon>
        <taxon>Metazoa</taxon>
        <taxon>Spiralia</taxon>
        <taxon>Lophotrochozoa</taxon>
        <taxon>Platyhelminthes</taxon>
        <taxon>Rhabditophora</taxon>
        <taxon>Macrostomorpha</taxon>
        <taxon>Macrostomida</taxon>
        <taxon>Macrostomidae</taxon>
        <taxon>Macrostomum</taxon>
    </lineage>
</organism>
<feature type="region of interest" description="Disordered" evidence="4">
    <location>
        <begin position="155"/>
        <end position="210"/>
    </location>
</feature>
<protein>
    <recommendedName>
        <fullName evidence="5">HMG box domain-containing protein</fullName>
    </recommendedName>
</protein>
<dbReference type="Gene3D" id="1.10.30.10">
    <property type="entry name" value="High mobility group box domain"/>
    <property type="match status" value="1"/>
</dbReference>
<evidence type="ECO:0000256" key="1">
    <source>
        <dbReference type="ARBA" id="ARBA00023125"/>
    </source>
</evidence>
<feature type="region of interest" description="Disordered" evidence="4">
    <location>
        <begin position="402"/>
        <end position="477"/>
    </location>
</feature>
<feature type="compositionally biased region" description="Low complexity" evidence="4">
    <location>
        <begin position="27"/>
        <end position="38"/>
    </location>
</feature>
<evidence type="ECO:0000259" key="5">
    <source>
        <dbReference type="PROSITE" id="PS50118"/>
    </source>
</evidence>
<dbReference type="InterPro" id="IPR051965">
    <property type="entry name" value="ChromReg_NeuronalGeneExpr"/>
</dbReference>
<name>A0A267GHE7_9PLAT</name>
<evidence type="ECO:0000256" key="4">
    <source>
        <dbReference type="SAM" id="MobiDB-lite"/>
    </source>
</evidence>
<dbReference type="InterPro" id="IPR036910">
    <property type="entry name" value="HMG_box_dom_sf"/>
</dbReference>
<evidence type="ECO:0000313" key="6">
    <source>
        <dbReference type="EMBL" id="PAA84632.1"/>
    </source>
</evidence>
<dbReference type="OrthoDB" id="1919336at2759"/>
<dbReference type="InterPro" id="IPR009071">
    <property type="entry name" value="HMG_box_dom"/>
</dbReference>
<dbReference type="EMBL" id="NIVC01000365">
    <property type="protein sequence ID" value="PAA84632.1"/>
    <property type="molecule type" value="Genomic_DNA"/>
</dbReference>
<evidence type="ECO:0000256" key="2">
    <source>
        <dbReference type="ARBA" id="ARBA00023242"/>
    </source>
</evidence>
<reference evidence="6 7" key="1">
    <citation type="submission" date="2017-06" db="EMBL/GenBank/DDBJ databases">
        <title>A platform for efficient transgenesis in Macrostomum lignano, a flatworm model organism for stem cell research.</title>
        <authorList>
            <person name="Berezikov E."/>
        </authorList>
    </citation>
    <scope>NUCLEOTIDE SEQUENCE [LARGE SCALE GENOMIC DNA]</scope>
    <source>
        <strain evidence="6">DV1</strain>
        <tissue evidence="6">Whole organism</tissue>
    </source>
</reference>
<feature type="non-terminal residue" evidence="6">
    <location>
        <position position="1"/>
    </location>
</feature>
<accession>A0A267GHE7</accession>
<keyword evidence="7" id="KW-1185">Reference proteome</keyword>
<dbReference type="CDD" id="cd00084">
    <property type="entry name" value="HMG-box_SF"/>
    <property type="match status" value="1"/>
</dbReference>
<feature type="region of interest" description="Disordered" evidence="4">
    <location>
        <begin position="22"/>
        <end position="84"/>
    </location>
</feature>
<dbReference type="PANTHER" id="PTHR46040:SF3">
    <property type="entry name" value="HIGH MOBILITY GROUP PROTEIN 2"/>
    <property type="match status" value="1"/>
</dbReference>
<dbReference type="AlphaFoldDB" id="A0A267GHE7"/>
<dbReference type="GO" id="GO:0003677">
    <property type="term" value="F:DNA binding"/>
    <property type="evidence" value="ECO:0007669"/>
    <property type="project" value="UniProtKB-UniRule"/>
</dbReference>
<dbReference type="GO" id="GO:0005634">
    <property type="term" value="C:nucleus"/>
    <property type="evidence" value="ECO:0007669"/>
    <property type="project" value="UniProtKB-UniRule"/>
</dbReference>
<dbReference type="PROSITE" id="PS50118">
    <property type="entry name" value="HMG_BOX_2"/>
    <property type="match status" value="1"/>
</dbReference>
<sequence length="477" mass="51731">AAASLPPITVSLSSIIEDLIGGAKQPAESSEAATAAAADDGLKDEASGQTPQAKPRRPVGTGRRSRQARRDPQEPVNPRSAYTMFVKEKMGELGLHIRDTPEHRLKGRDQIKVVARQWRDLPSADKDAYRQAYAKASAEYEARLAAYKQTESHRLFQEKMASDQQESAKKLAAPRPSTSKRKSKPSGGAPDAQAKSVKQEEGNAAAPASLPPQQQQFQMLPQLVQCQPQQQQISPVKLESLSQLLPQSQLQQLLPPGTVTLMAVTQPPLHQQQQFQSHRQPYQLMPVMPPYQHQFPVPHQQGNFPTTSLVQQLGAGQTLTELGGVYQQQQLPPQPVYYSSAPVHQHVQQLPQQPGSAYLPVATHQQPNQPAASYGQQSFASVMTPAVSVAAMDDFGSIAATPASMTGGSLHFHQAEPQQQQPQQQQPQQQQPQQQQPHQLAAASAPESESGMQIAAVSERRDAAGAAPAEKFGPSAD</sequence>
<feature type="domain" description="HMG box" evidence="5">
    <location>
        <begin position="75"/>
        <end position="148"/>
    </location>
</feature>
<evidence type="ECO:0000256" key="3">
    <source>
        <dbReference type="PROSITE-ProRule" id="PRU00267"/>
    </source>
</evidence>
<dbReference type="SMART" id="SM00398">
    <property type="entry name" value="HMG"/>
    <property type="match status" value="1"/>
</dbReference>
<keyword evidence="1 3" id="KW-0238">DNA-binding</keyword>
<evidence type="ECO:0000313" key="7">
    <source>
        <dbReference type="Proteomes" id="UP000215902"/>
    </source>
</evidence>
<proteinExistence type="predicted"/>